<dbReference type="AlphaFoldDB" id="A0A0F9QKP9"/>
<comment type="caution">
    <text evidence="1">The sequence shown here is derived from an EMBL/GenBank/DDBJ whole genome shotgun (WGS) entry which is preliminary data.</text>
</comment>
<dbReference type="EMBL" id="LAZR01004750">
    <property type="protein sequence ID" value="KKN05893.1"/>
    <property type="molecule type" value="Genomic_DNA"/>
</dbReference>
<name>A0A0F9QKP9_9ZZZZ</name>
<organism evidence="1">
    <name type="scientific">marine sediment metagenome</name>
    <dbReference type="NCBI Taxonomy" id="412755"/>
    <lineage>
        <taxon>unclassified sequences</taxon>
        <taxon>metagenomes</taxon>
        <taxon>ecological metagenomes</taxon>
    </lineage>
</organism>
<gene>
    <name evidence="1" type="ORF">LCGC14_1082750</name>
</gene>
<proteinExistence type="predicted"/>
<evidence type="ECO:0008006" key="2">
    <source>
        <dbReference type="Google" id="ProtNLM"/>
    </source>
</evidence>
<evidence type="ECO:0000313" key="1">
    <source>
        <dbReference type="EMBL" id="KKN05893.1"/>
    </source>
</evidence>
<sequence>MTDRVFKKGFSEISSNNNDKVSGGFVEIDGEPFYKIANYHLMEPFFMTITSPQNHWMFLSTTGGITAGRINANNALFPYYTVDKITENHENTGSKIMLKVLNKDKDEWIHWEPFSDRYAGLFFIRRDIFKNIPGNIVIFQETNSDLELVCRLTWTTSPSYGIVKRTEIINTASFSRSIKILDGVQNVLPPMITEHIQKNLSNLLNAYKRNELVEKCGLGIYSLNARLTDRPGPSEALGASSWWQHGLEAASILLSSRQLSIFRSTSKTETERDIKGRRGAYFIQSSLKIDSGNSKSWFFCGEVNQRHVTIHNLVKELINNPLLLKEKVENDIKQATKDLKKIIGLNDGLQKTGSILASSHHFNNVMFNLMRGGYFFRGYSINSKDLTNFISGANNQVSYRNDEFLARLPSMITITDLIKEVDNVKDPDLKRLAMEYLPITFSRRHGDPSRPWNIFSINTRNDDGTVRIGFEGNWRDIFQNWESLLLSNPNYVFNVISKFLNATTADGYNPYRISRSGIAWEMPEPDNPWTNFGYWSDHQIIYLSKLLELAEHYFPGKLGEWLSSSSFVYADVPYEIKSYEQIKADPENSIQFMWKKDKILKKRSEKIGSDGLLLTDTNGNLYHSTMIEKVLILLLAKLTNFVPNGGIWMNTQRPEWNDANNALVGHGLSIVTLSYLIRYSDFILKLIRTKIGQNFELFEETATWYNDINNTLTIYSEKISSSLTDLDRLIIMDRFGKAGEKFRKKIYKNGFSDKKNYLSGKNIIAFLELAGNWFRDTLRNNIREDNLLHSYNTLEITPEGAKIHNLYEMLEGQVAGISSFEMTPKEVLKILKSLRESRMYREDQNTYMLYPDRKSVGFLRKNTISKETVAKNLVLQKVLKFNNNPILEPSQNGSAHFNWTFRNNTNLKQAIESFNQQHPNNKLSAAEKNEILKLYEDVFDHRSFTGRSGTFFAYEGLGSIYWHMVSKLLLAAQETVLRAAEQEDMATAFLLRNEYFQIRDGIGYSKTPDVYGAFPIDPYSHSPAGSGAKQPGMTGMVKEEIITRQAELGLFIKEGQIHFIDILVDDREYLTTEDFLEYYDFDENRREIKLEKGSYAFTFCQVPIIVSRGKEKVVINNLKGEGFQSDNLVLSKEDSLSVFNKTGEIQKIKVYFKI</sequence>
<protein>
    <recommendedName>
        <fullName evidence="2">Glycosyl hydrolase 36 catalytic domain-containing protein</fullName>
    </recommendedName>
</protein>
<reference evidence="1" key="1">
    <citation type="journal article" date="2015" name="Nature">
        <title>Complex archaea that bridge the gap between prokaryotes and eukaryotes.</title>
        <authorList>
            <person name="Spang A."/>
            <person name="Saw J.H."/>
            <person name="Jorgensen S.L."/>
            <person name="Zaremba-Niedzwiedzka K."/>
            <person name="Martijn J."/>
            <person name="Lind A.E."/>
            <person name="van Eijk R."/>
            <person name="Schleper C."/>
            <person name="Guy L."/>
            <person name="Ettema T.J."/>
        </authorList>
    </citation>
    <scope>NUCLEOTIDE SEQUENCE</scope>
</reference>
<accession>A0A0F9QKP9</accession>